<protein>
    <submittedName>
        <fullName evidence="4">Putative NADPH-quinone reductase</fullName>
    </submittedName>
</protein>
<dbReference type="EMBL" id="QQBB01000002">
    <property type="protein sequence ID" value="RDI61130.1"/>
    <property type="molecule type" value="Genomic_DNA"/>
</dbReference>
<evidence type="ECO:0000256" key="2">
    <source>
        <dbReference type="ARBA" id="ARBA00023002"/>
    </source>
</evidence>
<dbReference type="AlphaFoldDB" id="A0A370HS56"/>
<dbReference type="PANTHER" id="PTHR10204">
    <property type="entry name" value="NAD P H OXIDOREDUCTASE-RELATED"/>
    <property type="match status" value="1"/>
</dbReference>
<keyword evidence="5" id="KW-1185">Reference proteome</keyword>
<evidence type="ECO:0000313" key="5">
    <source>
        <dbReference type="Proteomes" id="UP000254925"/>
    </source>
</evidence>
<dbReference type="Pfam" id="PF02525">
    <property type="entry name" value="Flavodoxin_2"/>
    <property type="match status" value="1"/>
</dbReference>
<dbReference type="OrthoDB" id="9798454at2"/>
<keyword evidence="2" id="KW-0560">Oxidoreductase</keyword>
<evidence type="ECO:0000259" key="3">
    <source>
        <dbReference type="Pfam" id="PF02525"/>
    </source>
</evidence>
<sequence length="194" mass="20861">MSRIAIIQGHPAPGGGRFCHALAQAYATGAAEGGHDIRHVDVAELDFPMLRSKSDWEDAAPPAAIAGAQATIAWAEHLVIVYPLWLGGMPALLKGFLEQVLRPNFLAGTSEPGASWKTTLKGRSSRTIVTMGMPAFVYRWYFGAHSLRSLKRSILGLVGVGPNRHMLIGSVETMSVGKRKAHLDAVRRLGSRAV</sequence>
<comment type="similarity">
    <text evidence="1">Belongs to the NAD(P)H dehydrogenase (quinone) family.</text>
</comment>
<dbReference type="PANTHER" id="PTHR10204:SF34">
    <property type="entry name" value="NAD(P)H DEHYDROGENASE [QUINONE] 1 ISOFORM 1"/>
    <property type="match status" value="1"/>
</dbReference>
<evidence type="ECO:0000256" key="1">
    <source>
        <dbReference type="ARBA" id="ARBA00006252"/>
    </source>
</evidence>
<gene>
    <name evidence="4" type="ORF">DES45_102525</name>
</gene>
<comment type="caution">
    <text evidence="4">The sequence shown here is derived from an EMBL/GenBank/DDBJ whole genome shotgun (WGS) entry which is preliminary data.</text>
</comment>
<evidence type="ECO:0000313" key="4">
    <source>
        <dbReference type="EMBL" id="RDI61130.1"/>
    </source>
</evidence>
<dbReference type="SUPFAM" id="SSF52218">
    <property type="entry name" value="Flavoproteins"/>
    <property type="match status" value="1"/>
</dbReference>
<dbReference type="Gene3D" id="3.40.50.360">
    <property type="match status" value="1"/>
</dbReference>
<dbReference type="InterPro" id="IPR003680">
    <property type="entry name" value="Flavodoxin_fold"/>
</dbReference>
<dbReference type="GO" id="GO:0003955">
    <property type="term" value="F:NAD(P)H dehydrogenase (quinone) activity"/>
    <property type="evidence" value="ECO:0007669"/>
    <property type="project" value="TreeGrafter"/>
</dbReference>
<name>A0A370HS56_9HYPH</name>
<dbReference type="InterPro" id="IPR029039">
    <property type="entry name" value="Flavoprotein-like_sf"/>
</dbReference>
<feature type="domain" description="Flavodoxin-like fold" evidence="3">
    <location>
        <begin position="3"/>
        <end position="182"/>
    </location>
</feature>
<proteinExistence type="inferred from homology"/>
<dbReference type="RefSeq" id="WP_114769297.1">
    <property type="nucleotide sequence ID" value="NZ_QQBB01000002.1"/>
</dbReference>
<dbReference type="InterPro" id="IPR051545">
    <property type="entry name" value="NAD(P)H_dehydrogenase_qn"/>
</dbReference>
<organism evidence="4 5">
    <name type="scientific">Microvirga subterranea</name>
    <dbReference type="NCBI Taxonomy" id="186651"/>
    <lineage>
        <taxon>Bacteria</taxon>
        <taxon>Pseudomonadati</taxon>
        <taxon>Pseudomonadota</taxon>
        <taxon>Alphaproteobacteria</taxon>
        <taxon>Hyphomicrobiales</taxon>
        <taxon>Methylobacteriaceae</taxon>
        <taxon>Microvirga</taxon>
    </lineage>
</organism>
<reference evidence="4 5" key="1">
    <citation type="submission" date="2018-07" db="EMBL/GenBank/DDBJ databases">
        <title>Genomic Encyclopedia of Type Strains, Phase IV (KMG-IV): sequencing the most valuable type-strain genomes for metagenomic binning, comparative biology and taxonomic classification.</title>
        <authorList>
            <person name="Goeker M."/>
        </authorList>
    </citation>
    <scope>NUCLEOTIDE SEQUENCE [LARGE SCALE GENOMIC DNA]</scope>
    <source>
        <strain evidence="4 5">DSM 14364</strain>
    </source>
</reference>
<accession>A0A370HS56</accession>
<dbReference type="Proteomes" id="UP000254925">
    <property type="component" value="Unassembled WGS sequence"/>
</dbReference>
<dbReference type="GO" id="GO:0005829">
    <property type="term" value="C:cytosol"/>
    <property type="evidence" value="ECO:0007669"/>
    <property type="project" value="TreeGrafter"/>
</dbReference>